<dbReference type="Pfam" id="PF01207">
    <property type="entry name" value="Dus"/>
    <property type="match status" value="1"/>
</dbReference>
<dbReference type="PANTHER" id="PTHR11082:SF5">
    <property type="entry name" value="TRNA-DIHYDROURIDINE(16_17) SYNTHASE [NAD(P)(+)]-LIKE"/>
    <property type="match status" value="1"/>
</dbReference>
<keyword evidence="6" id="KW-0521">NADP</keyword>
<comment type="catalytic activity">
    <reaction evidence="11">
        <text>5,6-dihydrouridine(17) in tRNA + NAD(+) = uridine(17) in tRNA + NADH + H(+)</text>
        <dbReference type="Rhea" id="RHEA:53372"/>
        <dbReference type="Rhea" id="RHEA-COMP:13541"/>
        <dbReference type="Rhea" id="RHEA-COMP:13542"/>
        <dbReference type="ChEBI" id="CHEBI:15378"/>
        <dbReference type="ChEBI" id="CHEBI:57540"/>
        <dbReference type="ChEBI" id="CHEBI:57945"/>
        <dbReference type="ChEBI" id="CHEBI:65315"/>
        <dbReference type="ChEBI" id="CHEBI:74443"/>
        <dbReference type="EC" id="1.3.1.88"/>
    </reaction>
    <physiologicalReaction direction="right-to-left" evidence="11">
        <dbReference type="Rhea" id="RHEA:53374"/>
    </physiologicalReaction>
</comment>
<evidence type="ECO:0000256" key="9">
    <source>
        <dbReference type="ARBA" id="ARBA00038313"/>
    </source>
</evidence>
<evidence type="ECO:0000256" key="6">
    <source>
        <dbReference type="ARBA" id="ARBA00022857"/>
    </source>
</evidence>
<evidence type="ECO:0000256" key="10">
    <source>
        <dbReference type="ARBA" id="ARBA00038890"/>
    </source>
</evidence>
<sequence length="417" mass="47521">MTLTTESMTSGNMERPVSPMKEVESTEGNAKQQKLEGRELYKALGSPKTIVAPMVDQSELAWRMLSRRHGADLCYTPMFHARLFGTSEHYRNEQFGSMDGDPKFDRPLIVQFCANDPQELLTAARLVVGRCDAVDLNLGCPQGIARKGHYGSFLMEDWDLIYKLINTLHNELEIPVTAKIRIYDDREKTLDYAKMVLSAGAQFLTVHGRTREMKGQKTGLADWSVIRYLRDNLPPDTVMFANGNILYQEDIGRCLEATNTDAVMSAEGNLYNPAVFNIDKENIDDKFPRVDKMIREYFEIAKTTPGNANLSAMKSHFFKVLRPFFTKRTDIRNQLGQIKKGQLDDYENIVQQVEQAVEEIYKDESNSDVIVEDGEYKDIPYWRCQPYFRVVNGVASNGKRKNEENDTSDNSKTVKTA</sequence>
<keyword evidence="5" id="KW-0819">tRNA processing</keyword>
<reference evidence="19" key="1">
    <citation type="journal article" date="2019" name="G3 (Bethesda)">
        <title>Genome Assemblies of Two Rare Opportunistic Yeast Pathogens: Diutina rugosa (syn. Candida rugosa) and Trichomonascus ciferrii (syn. Candida ciferrii).</title>
        <authorList>
            <person name="Mixao V."/>
            <person name="Saus E."/>
            <person name="Hansen A.P."/>
            <person name="Lass-Florl C."/>
            <person name="Gabaldon T."/>
        </authorList>
    </citation>
    <scope>NUCLEOTIDE SEQUENCE</scope>
    <source>
        <strain evidence="19">CBS 4856</strain>
    </source>
</reference>
<dbReference type="AlphaFoldDB" id="A0A642VBN1"/>
<evidence type="ECO:0000256" key="7">
    <source>
        <dbReference type="ARBA" id="ARBA00023002"/>
    </source>
</evidence>
<evidence type="ECO:0000313" key="20">
    <source>
        <dbReference type="Proteomes" id="UP000761534"/>
    </source>
</evidence>
<comment type="caution">
    <text evidence="19">The sequence shown here is derived from an EMBL/GenBank/DDBJ whole genome shotgun (WGS) entry which is preliminary data.</text>
</comment>
<dbReference type="InterPro" id="IPR035587">
    <property type="entry name" value="DUS-like_FMN-bd"/>
</dbReference>
<comment type="cofactor">
    <cofactor evidence="1">
        <name>FMN</name>
        <dbReference type="ChEBI" id="CHEBI:58210"/>
    </cofactor>
</comment>
<evidence type="ECO:0000256" key="12">
    <source>
        <dbReference type="ARBA" id="ARBA00047652"/>
    </source>
</evidence>
<evidence type="ECO:0000256" key="3">
    <source>
        <dbReference type="ARBA" id="ARBA00022643"/>
    </source>
</evidence>
<comment type="catalytic activity">
    <reaction evidence="14">
        <text>5,6-dihydrouridine(16) in tRNA + NAD(+) = uridine(16) in tRNA + NADH + H(+)</text>
        <dbReference type="Rhea" id="RHEA:53380"/>
        <dbReference type="Rhea" id="RHEA-COMP:13543"/>
        <dbReference type="Rhea" id="RHEA-COMP:13544"/>
        <dbReference type="ChEBI" id="CHEBI:15378"/>
        <dbReference type="ChEBI" id="CHEBI:57540"/>
        <dbReference type="ChEBI" id="CHEBI:57945"/>
        <dbReference type="ChEBI" id="CHEBI:65315"/>
        <dbReference type="ChEBI" id="CHEBI:74443"/>
        <dbReference type="EC" id="1.3.1.88"/>
    </reaction>
    <physiologicalReaction direction="right-to-left" evidence="14">
        <dbReference type="Rhea" id="RHEA:53382"/>
    </physiologicalReaction>
</comment>
<keyword evidence="3" id="KW-0288">FMN</keyword>
<comment type="similarity">
    <text evidence="9">Belongs to the Dus family. Dus1 subfamily.</text>
</comment>
<protein>
    <recommendedName>
        <fullName evidence="10">tRNA-dihydrouridine(16/17) synthase [NAD(P)(+)]</fullName>
        <ecNumber evidence="10">1.3.1.88</ecNumber>
    </recommendedName>
</protein>
<comment type="catalytic activity">
    <reaction evidence="15">
        <text>a 5,6-dihydrouridine in mRNA + NADP(+) = a uridine in mRNA + NADPH + H(+)</text>
        <dbReference type="Rhea" id="RHEA:69855"/>
        <dbReference type="Rhea" id="RHEA-COMP:14658"/>
        <dbReference type="Rhea" id="RHEA-COMP:17789"/>
        <dbReference type="ChEBI" id="CHEBI:15378"/>
        <dbReference type="ChEBI" id="CHEBI:57783"/>
        <dbReference type="ChEBI" id="CHEBI:58349"/>
        <dbReference type="ChEBI" id="CHEBI:65315"/>
        <dbReference type="ChEBI" id="CHEBI:74443"/>
    </reaction>
    <physiologicalReaction direction="right-to-left" evidence="15">
        <dbReference type="Rhea" id="RHEA:69857"/>
    </physiologicalReaction>
</comment>
<evidence type="ECO:0000256" key="1">
    <source>
        <dbReference type="ARBA" id="ARBA00001917"/>
    </source>
</evidence>
<dbReference type="OrthoDB" id="272303at2759"/>
<feature type="region of interest" description="Disordered" evidence="17">
    <location>
        <begin position="398"/>
        <end position="417"/>
    </location>
</feature>
<evidence type="ECO:0000256" key="5">
    <source>
        <dbReference type="ARBA" id="ARBA00022694"/>
    </source>
</evidence>
<dbReference type="EC" id="1.3.1.88" evidence="10"/>
<evidence type="ECO:0000256" key="16">
    <source>
        <dbReference type="ARBA" id="ARBA00049467"/>
    </source>
</evidence>
<feature type="compositionally biased region" description="Polar residues" evidence="17">
    <location>
        <begin position="408"/>
        <end position="417"/>
    </location>
</feature>
<evidence type="ECO:0000256" key="17">
    <source>
        <dbReference type="SAM" id="MobiDB-lite"/>
    </source>
</evidence>
<evidence type="ECO:0000256" key="8">
    <source>
        <dbReference type="ARBA" id="ARBA00023027"/>
    </source>
</evidence>
<comment type="catalytic activity">
    <reaction evidence="13">
        <text>a 5,6-dihydrouridine in mRNA + NAD(+) = a uridine in mRNA + NADH + H(+)</text>
        <dbReference type="Rhea" id="RHEA:69851"/>
        <dbReference type="Rhea" id="RHEA-COMP:14658"/>
        <dbReference type="Rhea" id="RHEA-COMP:17789"/>
        <dbReference type="ChEBI" id="CHEBI:15378"/>
        <dbReference type="ChEBI" id="CHEBI:57540"/>
        <dbReference type="ChEBI" id="CHEBI:57945"/>
        <dbReference type="ChEBI" id="CHEBI:65315"/>
        <dbReference type="ChEBI" id="CHEBI:74443"/>
    </reaction>
    <physiologicalReaction direction="right-to-left" evidence="13">
        <dbReference type="Rhea" id="RHEA:69853"/>
    </physiologicalReaction>
</comment>
<dbReference type="GO" id="GO:0006397">
    <property type="term" value="P:mRNA processing"/>
    <property type="evidence" value="ECO:0007669"/>
    <property type="project" value="UniProtKB-KW"/>
</dbReference>
<dbReference type="CDD" id="cd02801">
    <property type="entry name" value="DUS_like_FMN"/>
    <property type="match status" value="1"/>
</dbReference>
<dbReference type="VEuPathDB" id="FungiDB:TRICI_000935"/>
<dbReference type="SUPFAM" id="SSF51395">
    <property type="entry name" value="FMN-linked oxidoreductases"/>
    <property type="match status" value="1"/>
</dbReference>
<evidence type="ECO:0000256" key="15">
    <source>
        <dbReference type="ARBA" id="ARBA00049447"/>
    </source>
</evidence>
<dbReference type="PROSITE" id="PS01136">
    <property type="entry name" value="UPF0034"/>
    <property type="match status" value="1"/>
</dbReference>
<feature type="domain" description="DUS-like FMN-binding" evidence="18">
    <location>
        <begin position="51"/>
        <end position="357"/>
    </location>
</feature>
<evidence type="ECO:0000313" key="19">
    <source>
        <dbReference type="EMBL" id="KAA8916816.1"/>
    </source>
</evidence>
<organism evidence="19 20">
    <name type="scientific">Trichomonascus ciferrii</name>
    <dbReference type="NCBI Taxonomy" id="44093"/>
    <lineage>
        <taxon>Eukaryota</taxon>
        <taxon>Fungi</taxon>
        <taxon>Dikarya</taxon>
        <taxon>Ascomycota</taxon>
        <taxon>Saccharomycotina</taxon>
        <taxon>Dipodascomycetes</taxon>
        <taxon>Dipodascales</taxon>
        <taxon>Trichomonascaceae</taxon>
        <taxon>Trichomonascus</taxon>
        <taxon>Trichomonascus ciferrii complex</taxon>
    </lineage>
</organism>
<keyword evidence="20" id="KW-1185">Reference proteome</keyword>
<feature type="compositionally biased region" description="Polar residues" evidence="17">
    <location>
        <begin position="1"/>
        <end position="12"/>
    </location>
</feature>
<evidence type="ECO:0000256" key="11">
    <source>
        <dbReference type="ARBA" id="ARBA00047287"/>
    </source>
</evidence>
<comment type="catalytic activity">
    <reaction evidence="12">
        <text>5,6-dihydrouridine(16) in tRNA + NADP(+) = uridine(16) in tRNA + NADPH + H(+)</text>
        <dbReference type="Rhea" id="RHEA:53376"/>
        <dbReference type="Rhea" id="RHEA-COMP:13543"/>
        <dbReference type="Rhea" id="RHEA-COMP:13544"/>
        <dbReference type="ChEBI" id="CHEBI:15378"/>
        <dbReference type="ChEBI" id="CHEBI:57783"/>
        <dbReference type="ChEBI" id="CHEBI:58349"/>
        <dbReference type="ChEBI" id="CHEBI:65315"/>
        <dbReference type="ChEBI" id="CHEBI:74443"/>
        <dbReference type="EC" id="1.3.1.88"/>
    </reaction>
    <physiologicalReaction direction="right-to-left" evidence="12">
        <dbReference type="Rhea" id="RHEA:53378"/>
    </physiologicalReaction>
</comment>
<keyword evidence="8" id="KW-0520">NAD</keyword>
<gene>
    <name evidence="19" type="ORF">TRICI_000935</name>
</gene>
<keyword evidence="4" id="KW-0507">mRNA processing</keyword>
<evidence type="ECO:0000256" key="14">
    <source>
        <dbReference type="ARBA" id="ARBA00048934"/>
    </source>
</evidence>
<feature type="region of interest" description="Disordered" evidence="17">
    <location>
        <begin position="1"/>
        <end position="34"/>
    </location>
</feature>
<keyword evidence="7" id="KW-0560">Oxidoreductase</keyword>
<name>A0A642VBN1_9ASCO</name>
<accession>A0A642VBN1</accession>
<comment type="catalytic activity">
    <reaction evidence="16">
        <text>5,6-dihydrouridine(17) in tRNA + NADP(+) = uridine(17) in tRNA + NADPH + H(+)</text>
        <dbReference type="Rhea" id="RHEA:53368"/>
        <dbReference type="Rhea" id="RHEA-COMP:13541"/>
        <dbReference type="Rhea" id="RHEA-COMP:13542"/>
        <dbReference type="ChEBI" id="CHEBI:15378"/>
        <dbReference type="ChEBI" id="CHEBI:57783"/>
        <dbReference type="ChEBI" id="CHEBI:58349"/>
        <dbReference type="ChEBI" id="CHEBI:65315"/>
        <dbReference type="ChEBI" id="CHEBI:74443"/>
        <dbReference type="EC" id="1.3.1.88"/>
    </reaction>
    <physiologicalReaction direction="right-to-left" evidence="16">
        <dbReference type="Rhea" id="RHEA:53370"/>
    </physiologicalReaction>
</comment>
<dbReference type="GO" id="GO:0017150">
    <property type="term" value="F:tRNA dihydrouridine synthase activity"/>
    <property type="evidence" value="ECO:0007669"/>
    <property type="project" value="InterPro"/>
</dbReference>
<dbReference type="EMBL" id="SWFS01000078">
    <property type="protein sequence ID" value="KAA8916816.1"/>
    <property type="molecule type" value="Genomic_DNA"/>
</dbReference>
<evidence type="ECO:0000256" key="2">
    <source>
        <dbReference type="ARBA" id="ARBA00022630"/>
    </source>
</evidence>
<dbReference type="InterPro" id="IPR013785">
    <property type="entry name" value="Aldolase_TIM"/>
</dbReference>
<evidence type="ECO:0000256" key="13">
    <source>
        <dbReference type="ARBA" id="ARBA00048342"/>
    </source>
</evidence>
<proteinExistence type="inferred from homology"/>
<dbReference type="Proteomes" id="UP000761534">
    <property type="component" value="Unassembled WGS sequence"/>
</dbReference>
<evidence type="ECO:0000259" key="18">
    <source>
        <dbReference type="Pfam" id="PF01207"/>
    </source>
</evidence>
<dbReference type="GO" id="GO:0050660">
    <property type="term" value="F:flavin adenine dinucleotide binding"/>
    <property type="evidence" value="ECO:0007669"/>
    <property type="project" value="InterPro"/>
</dbReference>
<evidence type="ECO:0000256" key="4">
    <source>
        <dbReference type="ARBA" id="ARBA00022664"/>
    </source>
</evidence>
<keyword evidence="2" id="KW-0285">Flavoprotein</keyword>
<dbReference type="PANTHER" id="PTHR11082">
    <property type="entry name" value="TRNA-DIHYDROURIDINE SYNTHASE"/>
    <property type="match status" value="1"/>
</dbReference>
<dbReference type="InterPro" id="IPR018517">
    <property type="entry name" value="tRNA_hU_synthase_CS"/>
</dbReference>
<dbReference type="Gene3D" id="3.20.20.70">
    <property type="entry name" value="Aldolase class I"/>
    <property type="match status" value="1"/>
</dbReference>